<keyword evidence="3" id="KW-0998">Cell outer membrane</keyword>
<evidence type="ECO:0000256" key="4">
    <source>
        <dbReference type="RuleBase" id="RU003357"/>
    </source>
</evidence>
<keyword evidence="4" id="KW-0798">TonB box</keyword>
<dbReference type="Gene3D" id="2.170.130.10">
    <property type="entry name" value="TonB-dependent receptor, plug domain"/>
    <property type="match status" value="1"/>
</dbReference>
<dbReference type="PANTHER" id="PTHR40980">
    <property type="entry name" value="PLUG DOMAIN-CONTAINING PROTEIN"/>
    <property type="match status" value="1"/>
</dbReference>
<sequence length="1111" mass="125100">MNKFSKSKANWRLPVMCMLWLLVTGYARAQSPAMNAPVSLSLTNTTLAAVIAEIDRQSDLSFSYDRASLATVKINSAVWQHMPLKAVLAELSRNTGMQYEVSGNTVAVKSGRPQQPGSVRGRVVDFETSAPLPGATVQLQGTTAGAITDARGFYQLKDVAPGKYTLLVTFIGYQHGIVSNIVVESDRQETFDVKMQAGGALREVVVDAGPRKVRAVTHSTETQLIREVRNATGVVSGISNELIAKTPDRNAAEIVKRISGVTVVDDRFIVVRGMNERYNLTYLNGNIAPSTELYNKAFAYDLLPSSVIDKILVYKSPVADLVADYGGAAVKIFTKNAMPVKHFDIGIQLAHRVGSTLQQNVSYNGGKLDGLGFDDGTRKLPDFSPGIFHSNQKVPGTVSNATWVDGFSPTMNYGTRYSLPDMQLFANYYNSWKIGKARLYDLTAITFTKETTGYDLYRQKGNTNAREISEDTVSMQAAFDRNTRSYIRQSTETGKINILENLTLQWNDKHKLFLRNFFVNDGRRFTSVSSVYPNIIDKPGFYIHNRDIVLSFQQRTLYSGNLGGAHQLGTAGKHDLEWNLGFTHNQQQFPDQRIIHLYSSPNYGDTSWIIAATDQYGIFNRLYTKIQERIYNASLDYTFHVTPALSFKTGAYELFKLRQVGRRVFRGNRAGLGLYELRQPNDDPQWTTGHGINNLAILRFRQDNLSTFWSHRNFPDDNTGLAMYDGTSPVDAYVASEQYNAFYVMGDWKPADEKLVFNAGLRLEYDRQRLAGAKPGVLGNASLLPVNIDHQQTLLLPSMNISWRPGESLVLRGGYGRTVNRPDFREISPYNDMDFQNQEIIFGNKNIVPAIIDNYDLRAEWYPARNKSEMFNAGIFYKRLQHPIERMRKEVANSDYDDGLGYTVISYDNSVKAEIYGIEAEVKKSLSFIPGNLFRNLSFVFNGTLVKSVTERHAVAGNYFQDSIRVKGQPLQGQSPYVLNTGLFYENPAWGTKIGLIYNVSGPRIYAKSMRAETDSARDYQYTRADLLQLPVHLLDLSVTKRLIKSLQVKFSVQNLLDQAYRIVEDQNYNQHYDAETPVTKANGDVYYVGDNIVTKYKPGRYFLLQFTYSF</sequence>
<evidence type="ECO:0000256" key="3">
    <source>
        <dbReference type="ARBA" id="ARBA00023237"/>
    </source>
</evidence>
<evidence type="ECO:0000256" key="1">
    <source>
        <dbReference type="ARBA" id="ARBA00004442"/>
    </source>
</evidence>
<dbReference type="InterPro" id="IPR036942">
    <property type="entry name" value="Beta-barrel_TonB_sf"/>
</dbReference>
<proteinExistence type="inferred from homology"/>
<gene>
    <name evidence="7" type="ORF">ECE50_027085</name>
</gene>
<dbReference type="InterPro" id="IPR000531">
    <property type="entry name" value="Beta-barrel_TonB"/>
</dbReference>
<evidence type="ECO:0000259" key="5">
    <source>
        <dbReference type="Pfam" id="PF00593"/>
    </source>
</evidence>
<dbReference type="Pfam" id="PF13620">
    <property type="entry name" value="CarboxypepD_reg"/>
    <property type="match status" value="1"/>
</dbReference>
<evidence type="ECO:0000313" key="7">
    <source>
        <dbReference type="EMBL" id="NSL90518.1"/>
    </source>
</evidence>
<evidence type="ECO:0000313" key="8">
    <source>
        <dbReference type="Proteomes" id="UP000281028"/>
    </source>
</evidence>
<dbReference type="SUPFAM" id="SSF56935">
    <property type="entry name" value="Porins"/>
    <property type="match status" value="1"/>
</dbReference>
<comment type="subcellular location">
    <subcellularLocation>
        <location evidence="1 4">Cell outer membrane</location>
    </subcellularLocation>
</comment>
<dbReference type="EMBL" id="RIAR02000001">
    <property type="protein sequence ID" value="NSL90518.1"/>
    <property type="molecule type" value="Genomic_DNA"/>
</dbReference>
<dbReference type="Gene3D" id="2.60.40.1120">
    <property type="entry name" value="Carboxypeptidase-like, regulatory domain"/>
    <property type="match status" value="1"/>
</dbReference>
<dbReference type="Pfam" id="PF07715">
    <property type="entry name" value="Plug"/>
    <property type="match status" value="1"/>
</dbReference>
<accession>A0A3S1DP69</accession>
<dbReference type="Pfam" id="PF00593">
    <property type="entry name" value="TonB_dep_Rec_b-barrel"/>
    <property type="match status" value="1"/>
</dbReference>
<dbReference type="Gene3D" id="3.55.50.30">
    <property type="match status" value="1"/>
</dbReference>
<dbReference type="AlphaFoldDB" id="A0A3S1DP69"/>
<comment type="similarity">
    <text evidence="4">Belongs to the TonB-dependent receptor family.</text>
</comment>
<keyword evidence="8" id="KW-1185">Reference proteome</keyword>
<dbReference type="OrthoDB" id="9768470at2"/>
<comment type="caution">
    <text evidence="7">The sequence shown here is derived from an EMBL/GenBank/DDBJ whole genome shotgun (WGS) entry which is preliminary data.</text>
</comment>
<evidence type="ECO:0000259" key="6">
    <source>
        <dbReference type="Pfam" id="PF07715"/>
    </source>
</evidence>
<feature type="domain" description="TonB-dependent receptor plug" evidence="6">
    <location>
        <begin position="228"/>
        <end position="319"/>
    </location>
</feature>
<name>A0A3S1DP69_9BACT</name>
<dbReference type="InterPro" id="IPR012910">
    <property type="entry name" value="Plug_dom"/>
</dbReference>
<dbReference type="Proteomes" id="UP000281028">
    <property type="component" value="Unassembled WGS sequence"/>
</dbReference>
<feature type="domain" description="TonB-dependent receptor-like beta-barrel" evidence="5">
    <location>
        <begin position="610"/>
        <end position="1056"/>
    </location>
</feature>
<dbReference type="SUPFAM" id="SSF49464">
    <property type="entry name" value="Carboxypeptidase regulatory domain-like"/>
    <property type="match status" value="1"/>
</dbReference>
<reference evidence="7" key="1">
    <citation type="submission" date="2020-05" db="EMBL/GenBank/DDBJ databases">
        <title>Chitinophaga laudate sp. nov., isolated from a tropical peat swamp.</title>
        <authorList>
            <person name="Goh C.B.S."/>
            <person name="Lee M.S."/>
            <person name="Parimannan S."/>
            <person name="Pasbakhsh P."/>
            <person name="Yule C.M."/>
            <person name="Rajandas H."/>
            <person name="Loke S."/>
            <person name="Croft L."/>
            <person name="Tan J.B.L."/>
        </authorList>
    </citation>
    <scope>NUCLEOTIDE SEQUENCE</scope>
    <source>
        <strain evidence="7">Mgbs1</strain>
    </source>
</reference>
<keyword evidence="2 4" id="KW-0472">Membrane</keyword>
<dbReference type="GO" id="GO:0009279">
    <property type="term" value="C:cell outer membrane"/>
    <property type="evidence" value="ECO:0007669"/>
    <property type="project" value="UniProtKB-SubCell"/>
</dbReference>
<dbReference type="Gene3D" id="2.40.170.20">
    <property type="entry name" value="TonB-dependent receptor, beta-barrel domain"/>
    <property type="match status" value="1"/>
</dbReference>
<dbReference type="PANTHER" id="PTHR40980:SF4">
    <property type="entry name" value="TONB-DEPENDENT RECEPTOR-LIKE BETA-BARREL DOMAIN-CONTAINING PROTEIN"/>
    <property type="match status" value="1"/>
</dbReference>
<organism evidence="7 8">
    <name type="scientific">Chitinophaga solisilvae</name>
    <dbReference type="NCBI Taxonomy" id="1233460"/>
    <lineage>
        <taxon>Bacteria</taxon>
        <taxon>Pseudomonadati</taxon>
        <taxon>Bacteroidota</taxon>
        <taxon>Chitinophagia</taxon>
        <taxon>Chitinophagales</taxon>
        <taxon>Chitinophagaceae</taxon>
        <taxon>Chitinophaga</taxon>
    </lineage>
</organism>
<dbReference type="InterPro" id="IPR037066">
    <property type="entry name" value="Plug_dom_sf"/>
</dbReference>
<keyword evidence="7" id="KW-0675">Receptor</keyword>
<dbReference type="InterPro" id="IPR008969">
    <property type="entry name" value="CarboxyPept-like_regulatory"/>
</dbReference>
<evidence type="ECO:0000256" key="2">
    <source>
        <dbReference type="ARBA" id="ARBA00023136"/>
    </source>
</evidence>
<protein>
    <submittedName>
        <fullName evidence="7">TonB-dependent receptor</fullName>
    </submittedName>
</protein>